<dbReference type="EMBL" id="CP116805">
    <property type="protein sequence ID" value="WCL55504.1"/>
    <property type="molecule type" value="Genomic_DNA"/>
</dbReference>
<feature type="region of interest" description="Disordered" evidence="1">
    <location>
        <begin position="1"/>
        <end position="21"/>
    </location>
</feature>
<reference evidence="2" key="1">
    <citation type="submission" date="2023-01" db="EMBL/GenBank/DDBJ databases">
        <title>The genome sequence of Kordiimonadaceae bacterium 6D33.</title>
        <authorList>
            <person name="Liu Y."/>
        </authorList>
    </citation>
    <scope>NUCLEOTIDE SEQUENCE</scope>
    <source>
        <strain evidence="2">6D33</strain>
    </source>
</reference>
<gene>
    <name evidence="2" type="ORF">PH603_06990</name>
</gene>
<evidence type="ECO:0000313" key="2">
    <source>
        <dbReference type="EMBL" id="WCL55504.1"/>
    </source>
</evidence>
<evidence type="ECO:0000313" key="3">
    <source>
        <dbReference type="Proteomes" id="UP001217500"/>
    </source>
</evidence>
<protein>
    <submittedName>
        <fullName evidence="2">Uncharacterized protein</fullName>
    </submittedName>
</protein>
<organism evidence="2 3">
    <name type="scientific">Gimibacter soli</name>
    <dbReference type="NCBI Taxonomy" id="3024400"/>
    <lineage>
        <taxon>Bacteria</taxon>
        <taxon>Pseudomonadati</taxon>
        <taxon>Pseudomonadota</taxon>
        <taxon>Alphaproteobacteria</taxon>
        <taxon>Kordiimonadales</taxon>
        <taxon>Temperatibacteraceae</taxon>
        <taxon>Gimibacter</taxon>
    </lineage>
</organism>
<dbReference type="Proteomes" id="UP001217500">
    <property type="component" value="Chromosome"/>
</dbReference>
<dbReference type="RefSeq" id="WP_289505325.1">
    <property type="nucleotide sequence ID" value="NZ_CP116805.1"/>
</dbReference>
<name>A0AAE9XSL8_9PROT</name>
<proteinExistence type="predicted"/>
<evidence type="ECO:0000256" key="1">
    <source>
        <dbReference type="SAM" id="MobiDB-lite"/>
    </source>
</evidence>
<sequence>MFTQLITVSRPSSTRTAPSSVPMMDVRVARRRRRNVRLARIAA</sequence>
<dbReference type="AlphaFoldDB" id="A0AAE9XSL8"/>
<dbReference type="KEGG" id="gso:PH603_06990"/>
<keyword evidence="3" id="KW-1185">Reference proteome</keyword>
<accession>A0AAE9XSL8</accession>
<feature type="compositionally biased region" description="Low complexity" evidence="1">
    <location>
        <begin position="7"/>
        <end position="21"/>
    </location>
</feature>